<dbReference type="GO" id="GO:0004497">
    <property type="term" value="F:monooxygenase activity"/>
    <property type="evidence" value="ECO:0007669"/>
    <property type="project" value="TreeGrafter"/>
</dbReference>
<comment type="similarity">
    <text evidence="1">Belongs to the caleosin family.</text>
</comment>
<evidence type="ECO:0000313" key="3">
    <source>
        <dbReference type="EMBL" id="KAF6812108.1"/>
    </source>
</evidence>
<dbReference type="PANTHER" id="PTHR31495:SF0">
    <property type="entry name" value="BINDING PROTEIN CALEOSIN, PUTATIVE (AFU_ORTHOLOGUE AFUA_5G13750)-RELATED"/>
    <property type="match status" value="1"/>
</dbReference>
<keyword evidence="4" id="KW-1185">Reference proteome</keyword>
<comment type="caution">
    <text evidence="3">The sequence shown here is derived from an EMBL/GenBank/DDBJ whole genome shotgun (WGS) entry which is preliminary data.</text>
</comment>
<evidence type="ECO:0000256" key="2">
    <source>
        <dbReference type="SAM" id="MobiDB-lite"/>
    </source>
</evidence>
<protein>
    <submittedName>
        <fullName evidence="3">Calcium binding protein</fullName>
    </submittedName>
</protein>
<dbReference type="EMBL" id="WIGO01000445">
    <property type="protein sequence ID" value="KAF6812108.1"/>
    <property type="molecule type" value="Genomic_DNA"/>
</dbReference>
<feature type="region of interest" description="Disordered" evidence="2">
    <location>
        <begin position="1"/>
        <end position="21"/>
    </location>
</feature>
<dbReference type="AlphaFoldDB" id="A0A8H6JGB0"/>
<proteinExistence type="inferred from homology"/>
<dbReference type="GO" id="GO:0005509">
    <property type="term" value="F:calcium ion binding"/>
    <property type="evidence" value="ECO:0007669"/>
    <property type="project" value="TreeGrafter"/>
</dbReference>
<feature type="compositionally biased region" description="Polar residues" evidence="2">
    <location>
        <begin position="1"/>
        <end position="13"/>
    </location>
</feature>
<gene>
    <name evidence="3" type="ORF">CPLU01_14976</name>
</gene>
<dbReference type="Pfam" id="PF05042">
    <property type="entry name" value="Caleosin"/>
    <property type="match status" value="1"/>
</dbReference>
<dbReference type="Proteomes" id="UP000654918">
    <property type="component" value="Unassembled WGS sequence"/>
</dbReference>
<evidence type="ECO:0000313" key="4">
    <source>
        <dbReference type="Proteomes" id="UP000654918"/>
    </source>
</evidence>
<sequence>MADENSPQSNSASKGLPDGYGPTFATAVPRCPITYRRPPASNADKFIESPGVAHANFAPSVDAPNGSVEFSGVYSDYTVLQQHALFWDRNNDGVITPIDVWVGFRDLGFNIPICLLAATVIPFAFSYGTVMQHSYLPDPFFRLYIDGMHKAKHGSDSGVYDSEGRFVPQRFEDIFANCSARRDDTFTLGETFSLMSRNRCAVDPFGWAAAFFEWGTTWLLLAKDGMIHKEDLRRVYDGSLFWDIRERRRTGKGWHQGWGLGGDGFVGYNQKLNPHKIMA</sequence>
<dbReference type="InterPro" id="IPR007736">
    <property type="entry name" value="Caleosin-related"/>
</dbReference>
<dbReference type="PROSITE" id="PS00018">
    <property type="entry name" value="EF_HAND_1"/>
    <property type="match status" value="1"/>
</dbReference>
<organism evidence="3 4">
    <name type="scientific">Colletotrichum plurivorum</name>
    <dbReference type="NCBI Taxonomy" id="2175906"/>
    <lineage>
        <taxon>Eukaryota</taxon>
        <taxon>Fungi</taxon>
        <taxon>Dikarya</taxon>
        <taxon>Ascomycota</taxon>
        <taxon>Pezizomycotina</taxon>
        <taxon>Sordariomycetes</taxon>
        <taxon>Hypocreomycetidae</taxon>
        <taxon>Glomerellales</taxon>
        <taxon>Glomerellaceae</taxon>
        <taxon>Colletotrichum</taxon>
        <taxon>Colletotrichum orchidearum species complex</taxon>
    </lineage>
</organism>
<dbReference type="InterPro" id="IPR018247">
    <property type="entry name" value="EF_Hand_1_Ca_BS"/>
</dbReference>
<reference evidence="3" key="1">
    <citation type="journal article" date="2020" name="Phytopathology">
        <title>Genome Sequence Resources of Colletotrichum truncatum, C. plurivorum, C. musicola, and C. sojae: Four Species Pathogenic to Soybean (Glycine max).</title>
        <authorList>
            <person name="Rogerio F."/>
            <person name="Boufleur T.R."/>
            <person name="Ciampi-Guillardi M."/>
            <person name="Sukno S.A."/>
            <person name="Thon M.R."/>
            <person name="Massola Junior N.S."/>
            <person name="Baroncelli R."/>
        </authorList>
    </citation>
    <scope>NUCLEOTIDE SEQUENCE</scope>
    <source>
        <strain evidence="3">LFN00145</strain>
    </source>
</reference>
<name>A0A8H6JGB0_9PEZI</name>
<evidence type="ECO:0000256" key="1">
    <source>
        <dbReference type="ARBA" id="ARBA00006765"/>
    </source>
</evidence>
<dbReference type="PANTHER" id="PTHR31495">
    <property type="entry name" value="PEROXYGENASE 3-RELATED"/>
    <property type="match status" value="1"/>
</dbReference>
<accession>A0A8H6JGB0</accession>